<reference evidence="4" key="1">
    <citation type="journal article" date="2019" name="Int. J. Syst. Evol. Microbiol.">
        <title>The Global Catalogue of Microorganisms (GCM) 10K type strain sequencing project: providing services to taxonomists for standard genome sequencing and annotation.</title>
        <authorList>
            <consortium name="The Broad Institute Genomics Platform"/>
            <consortium name="The Broad Institute Genome Sequencing Center for Infectious Disease"/>
            <person name="Wu L."/>
            <person name="Ma J."/>
        </authorList>
    </citation>
    <scope>NUCLEOTIDE SEQUENCE [LARGE SCALE GENOMIC DNA]</scope>
    <source>
        <strain evidence="4">R28</strain>
    </source>
</reference>
<dbReference type="EMBL" id="JBHUHQ010000006">
    <property type="protein sequence ID" value="MFD2043267.1"/>
    <property type="molecule type" value="Genomic_DNA"/>
</dbReference>
<keyword evidence="2" id="KW-0732">Signal</keyword>
<dbReference type="RefSeq" id="WP_377554995.1">
    <property type="nucleotide sequence ID" value="NZ_JBHUHQ010000006.1"/>
</dbReference>
<gene>
    <name evidence="3" type="ORF">ACFSJF_03085</name>
</gene>
<sequence length="172" mass="19441">MKKRGIILSVLLAFILVGCFSEDTTKEESPSEPPKNSNDNLKPPDFQAHTEGGASGILDKYCWEDDEKTCSLEPNPPDEVLLDHQLSPMKVQPGEEISFSISATKLPQNDDILKPTQIELIQQKSQEQTEVNVNDLKMTAPFEKGRYYYTAFVRWDNSLRGEATYAFEILVQ</sequence>
<evidence type="ECO:0000256" key="1">
    <source>
        <dbReference type="SAM" id="MobiDB-lite"/>
    </source>
</evidence>
<name>A0ABW4VVJ7_9BACI</name>
<comment type="caution">
    <text evidence="3">The sequence shown here is derived from an EMBL/GenBank/DDBJ whole genome shotgun (WGS) entry which is preliminary data.</text>
</comment>
<evidence type="ECO:0000313" key="3">
    <source>
        <dbReference type="EMBL" id="MFD2043267.1"/>
    </source>
</evidence>
<feature type="region of interest" description="Disordered" evidence="1">
    <location>
        <begin position="24"/>
        <end position="50"/>
    </location>
</feature>
<feature type="chain" id="PRO_5046715509" description="Lipoprotein" evidence="2">
    <location>
        <begin position="22"/>
        <end position="172"/>
    </location>
</feature>
<evidence type="ECO:0008006" key="5">
    <source>
        <dbReference type="Google" id="ProtNLM"/>
    </source>
</evidence>
<feature type="signal peptide" evidence="2">
    <location>
        <begin position="1"/>
        <end position="21"/>
    </location>
</feature>
<protein>
    <recommendedName>
        <fullName evidence="5">Lipoprotein</fullName>
    </recommendedName>
</protein>
<keyword evidence="4" id="KW-1185">Reference proteome</keyword>
<organism evidence="3 4">
    <name type="scientific">Ornithinibacillus salinisoli</name>
    <dbReference type="NCBI Taxonomy" id="1848459"/>
    <lineage>
        <taxon>Bacteria</taxon>
        <taxon>Bacillati</taxon>
        <taxon>Bacillota</taxon>
        <taxon>Bacilli</taxon>
        <taxon>Bacillales</taxon>
        <taxon>Bacillaceae</taxon>
        <taxon>Ornithinibacillus</taxon>
    </lineage>
</organism>
<evidence type="ECO:0000313" key="4">
    <source>
        <dbReference type="Proteomes" id="UP001597383"/>
    </source>
</evidence>
<accession>A0ABW4VVJ7</accession>
<evidence type="ECO:0000256" key="2">
    <source>
        <dbReference type="SAM" id="SignalP"/>
    </source>
</evidence>
<proteinExistence type="predicted"/>
<dbReference type="PROSITE" id="PS51257">
    <property type="entry name" value="PROKAR_LIPOPROTEIN"/>
    <property type="match status" value="1"/>
</dbReference>
<dbReference type="Proteomes" id="UP001597383">
    <property type="component" value="Unassembled WGS sequence"/>
</dbReference>